<reference evidence="6" key="1">
    <citation type="submission" date="2011-08" db="EMBL/GenBank/DDBJ databases">
        <authorList>
            <person name="Rombauts S."/>
        </authorList>
    </citation>
    <scope>NUCLEOTIDE SEQUENCE</scope>
    <source>
        <strain evidence="6">London</strain>
    </source>
</reference>
<name>T1KJ91_TETUR</name>
<comment type="similarity">
    <text evidence="4">Belongs to the WD repeat PROPPIN family.</text>
</comment>
<dbReference type="SMART" id="SM00320">
    <property type="entry name" value="WD40"/>
    <property type="match status" value="3"/>
</dbReference>
<dbReference type="InterPro" id="IPR036322">
    <property type="entry name" value="WD40_repeat_dom_sf"/>
</dbReference>
<dbReference type="PANTHER" id="PTHR11227">
    <property type="entry name" value="WD-REPEAT PROTEIN INTERACTING WITH PHOSPHOINOSIDES WIPI -RELATED"/>
    <property type="match status" value="1"/>
</dbReference>
<dbReference type="InterPro" id="IPR001680">
    <property type="entry name" value="WD40_rpt"/>
</dbReference>
<dbReference type="SUPFAM" id="SSF50978">
    <property type="entry name" value="WD40 repeat-like"/>
    <property type="match status" value="1"/>
</dbReference>
<dbReference type="InterPro" id="IPR048720">
    <property type="entry name" value="PROPPIN"/>
</dbReference>
<evidence type="ECO:0000256" key="2">
    <source>
        <dbReference type="ARBA" id="ARBA00022737"/>
    </source>
</evidence>
<evidence type="ECO:0000313" key="5">
    <source>
        <dbReference type="EnsemblMetazoa" id="tetur12g04230.1"/>
    </source>
</evidence>
<evidence type="ECO:0000256" key="4">
    <source>
        <dbReference type="ARBA" id="ARBA00025740"/>
    </source>
</evidence>
<dbReference type="AlphaFoldDB" id="T1KJ91"/>
<dbReference type="Proteomes" id="UP000015104">
    <property type="component" value="Unassembled WGS sequence"/>
</dbReference>
<dbReference type="Pfam" id="PF21032">
    <property type="entry name" value="PROPPIN"/>
    <property type="match status" value="1"/>
</dbReference>
<organism evidence="5 6">
    <name type="scientific">Tetranychus urticae</name>
    <name type="common">Two-spotted spider mite</name>
    <dbReference type="NCBI Taxonomy" id="32264"/>
    <lineage>
        <taxon>Eukaryota</taxon>
        <taxon>Metazoa</taxon>
        <taxon>Ecdysozoa</taxon>
        <taxon>Arthropoda</taxon>
        <taxon>Chelicerata</taxon>
        <taxon>Arachnida</taxon>
        <taxon>Acari</taxon>
        <taxon>Acariformes</taxon>
        <taxon>Trombidiformes</taxon>
        <taxon>Prostigmata</taxon>
        <taxon>Eleutherengona</taxon>
        <taxon>Raphignathae</taxon>
        <taxon>Tetranychoidea</taxon>
        <taxon>Tetranychidae</taxon>
        <taxon>Tetranychus</taxon>
    </lineage>
</organism>
<dbReference type="EMBL" id="CAEY01000120">
    <property type="status" value="NOT_ANNOTATED_CDS"/>
    <property type="molecule type" value="Genomic_DNA"/>
</dbReference>
<accession>T1KJ91</accession>
<sequence>MSLTENEDQTKYLYVRFNQDSTSLCLGSRSGFQLVNFLSTEDLKMISGCTEEEICIAERCFSSSILAYVSLQSPRKLNFLHVERDVMICDPRCYNNSILAVKLSRKRIVVILEDAIYIHVGLAGDFMSDLHRIKQTPSNPKGLCALSSSDENCLLAYPGGPNTGELIIFDCYNLVDKIVIPAHDNPLAAMAFDANGDKIATASEKGTIIRVHAIANGNCLYEFRRGFTRCANIYSLSFGINSLFLCASSSTETIHIFKLETPANNRNKDESTSWIDYLGRASETYLPTNISKVFNQERSFAFAKLPLKNLETVCTITIINETPWLLVASYDGYVYIYDLNINEGGECNLVRQHKLSEIPVANAERRDSSTPTGLSYAAAVRGFEIKSNRITTNSPTIESAVTPIS</sequence>
<dbReference type="OMA" id="NIAILEM"/>
<dbReference type="OrthoDB" id="1667587at2759"/>
<keyword evidence="2" id="KW-0677">Repeat</keyword>
<dbReference type="EnsemblMetazoa" id="tetur12g04230.1">
    <property type="protein sequence ID" value="tetur12g04230.1"/>
    <property type="gene ID" value="tetur12g04230"/>
</dbReference>
<dbReference type="GO" id="GO:0006914">
    <property type="term" value="P:autophagy"/>
    <property type="evidence" value="ECO:0007669"/>
    <property type="project" value="UniProtKB-KW"/>
</dbReference>
<keyword evidence="1" id="KW-0853">WD repeat</keyword>
<evidence type="ECO:0000256" key="3">
    <source>
        <dbReference type="ARBA" id="ARBA00023006"/>
    </source>
</evidence>
<proteinExistence type="inferred from homology"/>
<keyword evidence="6" id="KW-1185">Reference proteome</keyword>
<dbReference type="Gene3D" id="2.130.10.10">
    <property type="entry name" value="YVTN repeat-like/Quinoprotein amine dehydrogenase"/>
    <property type="match status" value="1"/>
</dbReference>
<protein>
    <submittedName>
        <fullName evidence="5">Uncharacterized protein</fullName>
    </submittedName>
</protein>
<evidence type="ECO:0000256" key="1">
    <source>
        <dbReference type="ARBA" id="ARBA00022574"/>
    </source>
</evidence>
<reference evidence="5" key="2">
    <citation type="submission" date="2015-06" db="UniProtKB">
        <authorList>
            <consortium name="EnsemblMetazoa"/>
        </authorList>
    </citation>
    <scope>IDENTIFICATION</scope>
</reference>
<keyword evidence="3" id="KW-0072">Autophagy</keyword>
<dbReference type="eggNOG" id="KOG2110">
    <property type="taxonomic scope" value="Eukaryota"/>
</dbReference>
<gene>
    <name evidence="5" type="primary">107364514</name>
</gene>
<dbReference type="HOGENOM" id="CLU_025895_1_1_1"/>
<dbReference type="GO" id="GO:0005737">
    <property type="term" value="C:cytoplasm"/>
    <property type="evidence" value="ECO:0007669"/>
    <property type="project" value="UniProtKB-ARBA"/>
</dbReference>
<dbReference type="STRING" id="32264.T1KJ91"/>
<evidence type="ECO:0000313" key="6">
    <source>
        <dbReference type="Proteomes" id="UP000015104"/>
    </source>
</evidence>
<dbReference type="InterPro" id="IPR015943">
    <property type="entry name" value="WD40/YVTN_repeat-like_dom_sf"/>
</dbReference>